<reference evidence="2" key="1">
    <citation type="journal article" date="2013" name="Environ. Microbiol.">
        <title>Seasonally variable intestinal metagenomes of the red palm weevil (Rhynchophorus ferrugineus).</title>
        <authorList>
            <person name="Jia S."/>
            <person name="Zhang X."/>
            <person name="Zhang G."/>
            <person name="Yin A."/>
            <person name="Zhang S."/>
            <person name="Li F."/>
            <person name="Wang L."/>
            <person name="Zhao D."/>
            <person name="Yun Q."/>
            <person name="Tala"/>
            <person name="Wang J."/>
            <person name="Sun G."/>
            <person name="Baabdullah M."/>
            <person name="Yu X."/>
            <person name="Hu S."/>
            <person name="Al-Mssallem I.S."/>
            <person name="Yu J."/>
        </authorList>
    </citation>
    <scope>NUCLEOTIDE SEQUENCE</scope>
</reference>
<protein>
    <submittedName>
        <fullName evidence="2">CAZy families GT39 protein</fullName>
    </submittedName>
</protein>
<accession>A0A060CF90</accession>
<feature type="non-terminal residue" evidence="2">
    <location>
        <position position="1"/>
    </location>
</feature>
<feature type="transmembrane region" description="Helical" evidence="1">
    <location>
        <begin position="78"/>
        <end position="101"/>
    </location>
</feature>
<feature type="transmembrane region" description="Helical" evidence="1">
    <location>
        <begin position="113"/>
        <end position="133"/>
    </location>
</feature>
<organism evidence="2">
    <name type="scientific">uncultured Brachybacterium sp</name>
    <dbReference type="NCBI Taxonomy" id="189680"/>
    <lineage>
        <taxon>Bacteria</taxon>
        <taxon>Bacillati</taxon>
        <taxon>Actinomycetota</taxon>
        <taxon>Actinomycetes</taxon>
        <taxon>Micrococcales</taxon>
        <taxon>Dermabacteraceae</taxon>
        <taxon>Brachybacterium</taxon>
        <taxon>environmental samples</taxon>
    </lineage>
</organism>
<feature type="non-terminal residue" evidence="2">
    <location>
        <position position="171"/>
    </location>
</feature>
<sequence length="171" mass="19251">GTVAILATLVVGIIWRDGRAWAALSGIIGGYLPWFMYLDRTIFTFYAVAFEPWVILCLVYVIGLIIGPRRGDPERRLAGTLFVGSVLVLIVLVSAFFWPIWTGQVIDLEQWRWRMWLPSWPVTGAVTAVASCARRHGDPMMTPWNRIPPRRGPLHLSTRPRPPGGACLREL</sequence>
<keyword evidence="1" id="KW-1133">Transmembrane helix</keyword>
<name>A0A060CF90_9MICO</name>
<keyword evidence="1" id="KW-0812">Transmembrane</keyword>
<evidence type="ECO:0000256" key="1">
    <source>
        <dbReference type="SAM" id="Phobius"/>
    </source>
</evidence>
<feature type="transmembrane region" description="Helical" evidence="1">
    <location>
        <begin position="46"/>
        <end position="66"/>
    </location>
</feature>
<evidence type="ECO:0000313" key="2">
    <source>
        <dbReference type="EMBL" id="AIA95333.1"/>
    </source>
</evidence>
<proteinExistence type="predicted"/>
<keyword evidence="1" id="KW-0472">Membrane</keyword>
<dbReference type="EMBL" id="KF127972">
    <property type="protein sequence ID" value="AIA95333.1"/>
    <property type="molecule type" value="Genomic_DNA"/>
</dbReference>
<dbReference type="AlphaFoldDB" id="A0A060CF90"/>